<dbReference type="Pfam" id="PF13640">
    <property type="entry name" value="2OG-FeII_Oxy_3"/>
    <property type="match status" value="1"/>
</dbReference>
<dbReference type="InterPro" id="IPR036770">
    <property type="entry name" value="Ankyrin_rpt-contain_sf"/>
</dbReference>
<keyword evidence="5 6" id="KW-0040">ANK repeat</keyword>
<accession>A0A813JK75</accession>
<dbReference type="EMBL" id="CAJNNW010025830">
    <property type="protein sequence ID" value="CAE8680190.1"/>
    <property type="molecule type" value="Genomic_DNA"/>
</dbReference>
<dbReference type="SMART" id="SM00702">
    <property type="entry name" value="P4Hc"/>
    <property type="match status" value="1"/>
</dbReference>
<name>A0A813JK75_POLGL</name>
<dbReference type="InterPro" id="IPR002110">
    <property type="entry name" value="Ankyrin_rpt"/>
</dbReference>
<dbReference type="SUPFAM" id="SSF48403">
    <property type="entry name" value="Ankyrin repeat"/>
    <property type="match status" value="1"/>
</dbReference>
<dbReference type="Gene3D" id="1.25.40.20">
    <property type="entry name" value="Ankyrin repeat-containing domain"/>
    <property type="match status" value="1"/>
</dbReference>
<feature type="repeat" description="ANK" evidence="6">
    <location>
        <begin position="224"/>
        <end position="256"/>
    </location>
</feature>
<dbReference type="GO" id="GO:0031418">
    <property type="term" value="F:L-ascorbic acid binding"/>
    <property type="evidence" value="ECO:0007669"/>
    <property type="project" value="InterPro"/>
</dbReference>
<dbReference type="InterPro" id="IPR006620">
    <property type="entry name" value="Pro_4_hyd_alph"/>
</dbReference>
<organism evidence="8 9">
    <name type="scientific">Polarella glacialis</name>
    <name type="common">Dinoflagellate</name>
    <dbReference type="NCBI Taxonomy" id="89957"/>
    <lineage>
        <taxon>Eukaryota</taxon>
        <taxon>Sar</taxon>
        <taxon>Alveolata</taxon>
        <taxon>Dinophyceae</taxon>
        <taxon>Suessiales</taxon>
        <taxon>Suessiaceae</taxon>
        <taxon>Polarella</taxon>
    </lineage>
</organism>
<comment type="caution">
    <text evidence="8">The sequence shown here is derived from an EMBL/GenBank/DDBJ whole genome shotgun (WGS) entry which is preliminary data.</text>
</comment>
<evidence type="ECO:0000256" key="1">
    <source>
        <dbReference type="ARBA" id="ARBA00001961"/>
    </source>
</evidence>
<evidence type="ECO:0000313" key="9">
    <source>
        <dbReference type="Proteomes" id="UP000626109"/>
    </source>
</evidence>
<evidence type="ECO:0000313" key="8">
    <source>
        <dbReference type="EMBL" id="CAE8680190.1"/>
    </source>
</evidence>
<dbReference type="PANTHER" id="PTHR24201:SF15">
    <property type="entry name" value="ANKYRIN REPEAT DOMAIN-CONTAINING PROTEIN 66"/>
    <property type="match status" value="1"/>
</dbReference>
<protein>
    <recommendedName>
        <fullName evidence="7">Prolyl 4-hydroxylase alpha subunit domain-containing protein</fullName>
    </recommendedName>
</protein>
<keyword evidence="3" id="KW-0223">Dioxygenase</keyword>
<dbReference type="Gene3D" id="2.60.120.620">
    <property type="entry name" value="q2cbj1_9rhob like domain"/>
    <property type="match status" value="1"/>
</dbReference>
<evidence type="ECO:0000256" key="4">
    <source>
        <dbReference type="ARBA" id="ARBA00023002"/>
    </source>
</evidence>
<comment type="cofactor">
    <cofactor evidence="1">
        <name>L-ascorbate</name>
        <dbReference type="ChEBI" id="CHEBI:38290"/>
    </cofactor>
</comment>
<dbReference type="AlphaFoldDB" id="A0A813JK75"/>
<proteinExistence type="predicted"/>
<dbReference type="PANTHER" id="PTHR24201">
    <property type="entry name" value="ANK_REP_REGION DOMAIN-CONTAINING PROTEIN"/>
    <property type="match status" value="1"/>
</dbReference>
<feature type="domain" description="Prolyl 4-hydroxylase alpha subunit" evidence="7">
    <location>
        <begin position="306"/>
        <end position="494"/>
    </location>
</feature>
<dbReference type="GO" id="GO:0051213">
    <property type="term" value="F:dioxygenase activity"/>
    <property type="evidence" value="ECO:0007669"/>
    <property type="project" value="UniProtKB-KW"/>
</dbReference>
<gene>
    <name evidence="8" type="ORF">PGLA2088_LOCUS21776</name>
</gene>
<dbReference type="PROSITE" id="PS50088">
    <property type="entry name" value="ANK_REPEAT"/>
    <property type="match status" value="1"/>
</dbReference>
<sequence>MLSARLLLLYDGYLQGLLLLAACAATCNGSTSRSRFVAVAAACCCCHLLSLRVRAWAVIAGTGCCHLVLAQLGPAAFAASGPLLAVAGLGRPAEACVIAGHARCRSAALFPSPGGTSSLFLSGAEAAARRRAEAEKTSSDSGEWCAAAREARRMASCRRFSQLPSRYSKGQVPLLGSSESGDRPLGSHQARRTLLLENAAARGDVEWLQALLEAGVEVDATNVFGQSALFVAAWRGHAKAVALLAHFGADPTLPANGGCTPWRAAAAQGHRAVLRVLGGTELSGDQGVPCTGNPAASETTEGQLQAQLLIPDSVPHPGAGSWLLECCVEENFLRRLDMLGQALPVPAMEVHRRAAQRLFACDAEGWIVAQMQEVIRAAGYAEVSVSPWLRFLRYKEAGARLASHVDYQWLPGYESSAFPGYAPSGGDTTHSFLLYLNDCEGGDTLLLGPTETEDADSVAVSPKRGRLLVFPHACLHAGTPLVALPKILLRGDVRLGPLTRPSSR</sequence>
<feature type="non-terminal residue" evidence="8">
    <location>
        <position position="1"/>
    </location>
</feature>
<dbReference type="Proteomes" id="UP000626109">
    <property type="component" value="Unassembled WGS sequence"/>
</dbReference>
<keyword evidence="4" id="KW-0560">Oxidoreductase</keyword>
<dbReference type="InterPro" id="IPR044862">
    <property type="entry name" value="Pro_4_hyd_alph_FE2OG_OXY"/>
</dbReference>
<evidence type="ECO:0000256" key="6">
    <source>
        <dbReference type="PROSITE-ProRule" id="PRU00023"/>
    </source>
</evidence>
<dbReference type="GO" id="GO:0016705">
    <property type="term" value="F:oxidoreductase activity, acting on paired donors, with incorporation or reduction of molecular oxygen"/>
    <property type="evidence" value="ECO:0007669"/>
    <property type="project" value="InterPro"/>
</dbReference>
<evidence type="ECO:0000256" key="5">
    <source>
        <dbReference type="ARBA" id="ARBA00023043"/>
    </source>
</evidence>
<dbReference type="GO" id="GO:0005506">
    <property type="term" value="F:iron ion binding"/>
    <property type="evidence" value="ECO:0007669"/>
    <property type="project" value="InterPro"/>
</dbReference>
<dbReference type="Pfam" id="PF12796">
    <property type="entry name" value="Ank_2"/>
    <property type="match status" value="1"/>
</dbReference>
<reference evidence="8" key="1">
    <citation type="submission" date="2021-02" db="EMBL/GenBank/DDBJ databases">
        <authorList>
            <person name="Dougan E. K."/>
            <person name="Rhodes N."/>
            <person name="Thang M."/>
            <person name="Chan C."/>
        </authorList>
    </citation>
    <scope>NUCLEOTIDE SEQUENCE</scope>
</reference>
<evidence type="ECO:0000259" key="7">
    <source>
        <dbReference type="SMART" id="SM00702"/>
    </source>
</evidence>
<dbReference type="InterPro" id="IPR050776">
    <property type="entry name" value="Ank_Repeat/CDKN_Inhibitor"/>
</dbReference>
<evidence type="ECO:0000256" key="3">
    <source>
        <dbReference type="ARBA" id="ARBA00022964"/>
    </source>
</evidence>
<evidence type="ECO:0000256" key="2">
    <source>
        <dbReference type="ARBA" id="ARBA00022737"/>
    </source>
</evidence>
<keyword evidence="2" id="KW-0677">Repeat</keyword>
<dbReference type="PROSITE" id="PS51257">
    <property type="entry name" value="PROKAR_LIPOPROTEIN"/>
    <property type="match status" value="1"/>
</dbReference>